<gene>
    <name evidence="7" type="ORF">KZZ10_01050</name>
</gene>
<dbReference type="EMBL" id="JAHXRI010000001">
    <property type="protein sequence ID" value="MBZ1349221.1"/>
    <property type="molecule type" value="Genomic_DNA"/>
</dbReference>
<dbReference type="Proteomes" id="UP000739565">
    <property type="component" value="Unassembled WGS sequence"/>
</dbReference>
<evidence type="ECO:0000256" key="1">
    <source>
        <dbReference type="ARBA" id="ARBA00004651"/>
    </source>
</evidence>
<feature type="transmembrane region" description="Helical" evidence="6">
    <location>
        <begin position="64"/>
        <end position="84"/>
    </location>
</feature>
<evidence type="ECO:0000256" key="5">
    <source>
        <dbReference type="ARBA" id="ARBA00023136"/>
    </source>
</evidence>
<dbReference type="Gene3D" id="1.20.1550.10">
    <property type="entry name" value="DsbB-like"/>
    <property type="match status" value="1"/>
</dbReference>
<dbReference type="PANTHER" id="PTHR36570">
    <property type="entry name" value="DISULFIDE BOND FORMATION PROTEIN B"/>
    <property type="match status" value="1"/>
</dbReference>
<comment type="caution">
    <text evidence="7">The sequence shown here is derived from an EMBL/GenBank/DDBJ whole genome shotgun (WGS) entry which is preliminary data.</text>
</comment>
<dbReference type="GO" id="GO:0005886">
    <property type="term" value="C:plasma membrane"/>
    <property type="evidence" value="ECO:0007669"/>
    <property type="project" value="UniProtKB-SubCell"/>
</dbReference>
<evidence type="ECO:0000256" key="4">
    <source>
        <dbReference type="ARBA" id="ARBA00022989"/>
    </source>
</evidence>
<accession>A0A953T3B9</accession>
<name>A0A953T3B9_9BURK</name>
<feature type="transmembrane region" description="Helical" evidence="6">
    <location>
        <begin position="7"/>
        <end position="29"/>
    </location>
</feature>
<dbReference type="RefSeq" id="WP_259659633.1">
    <property type="nucleotide sequence ID" value="NZ_JAHXRI010000001.1"/>
</dbReference>
<dbReference type="Pfam" id="PF02600">
    <property type="entry name" value="DsbB"/>
    <property type="match status" value="1"/>
</dbReference>
<evidence type="ECO:0000313" key="7">
    <source>
        <dbReference type="EMBL" id="MBZ1349221.1"/>
    </source>
</evidence>
<evidence type="ECO:0000256" key="3">
    <source>
        <dbReference type="ARBA" id="ARBA00022692"/>
    </source>
</evidence>
<reference evidence="7" key="1">
    <citation type="submission" date="2021-07" db="EMBL/GenBank/DDBJ databases">
        <title>New genus and species of the family Alcaligenaceae.</title>
        <authorList>
            <person name="Hahn M.W."/>
        </authorList>
    </citation>
    <scope>NUCLEOTIDE SEQUENCE</scope>
    <source>
        <strain evidence="7">LF4-65</strain>
    </source>
</reference>
<dbReference type="GO" id="GO:0006457">
    <property type="term" value="P:protein folding"/>
    <property type="evidence" value="ECO:0007669"/>
    <property type="project" value="InterPro"/>
</dbReference>
<keyword evidence="5 6" id="KW-0472">Membrane</keyword>
<keyword evidence="8" id="KW-1185">Reference proteome</keyword>
<dbReference type="PANTHER" id="PTHR36570:SF3">
    <property type="entry name" value="DISULFIDE BOND FORMATION PROTEIN B"/>
    <property type="match status" value="1"/>
</dbReference>
<dbReference type="InterPro" id="IPR023380">
    <property type="entry name" value="DsbB-like_sf"/>
</dbReference>
<sequence>MQPDQRAQLYIASISLLAVLIALVSQHVYDMQPCAWCVAQRMLYLLIAAVGFLGSLGQAQRTKLALCFALILSIALAGITAAIYQAQVASQSFSCAQSLADQWMTKTGLESAVPWLFGIYASCMDARITLLGIEYAYWSLTLFALIALASVYRLSCLLRRNPY</sequence>
<feature type="transmembrane region" description="Helical" evidence="6">
    <location>
        <begin position="135"/>
        <end position="154"/>
    </location>
</feature>
<evidence type="ECO:0000313" key="8">
    <source>
        <dbReference type="Proteomes" id="UP000739565"/>
    </source>
</evidence>
<comment type="subcellular location">
    <subcellularLocation>
        <location evidence="1">Cell membrane</location>
        <topology evidence="1">Multi-pass membrane protein</topology>
    </subcellularLocation>
</comment>
<organism evidence="7 8">
    <name type="scientific">Zwartia hollandica</name>
    <dbReference type="NCBI Taxonomy" id="324606"/>
    <lineage>
        <taxon>Bacteria</taxon>
        <taxon>Pseudomonadati</taxon>
        <taxon>Pseudomonadota</taxon>
        <taxon>Betaproteobacteria</taxon>
        <taxon>Burkholderiales</taxon>
        <taxon>Alcaligenaceae</taxon>
        <taxon>Zwartia</taxon>
    </lineage>
</organism>
<dbReference type="SUPFAM" id="SSF158442">
    <property type="entry name" value="DsbB-like"/>
    <property type="match status" value="1"/>
</dbReference>
<dbReference type="InterPro" id="IPR003752">
    <property type="entry name" value="DiS_bond_form_DsbB/BdbC"/>
</dbReference>
<dbReference type="AlphaFoldDB" id="A0A953T3B9"/>
<dbReference type="InterPro" id="IPR050183">
    <property type="entry name" value="DsbB"/>
</dbReference>
<proteinExistence type="predicted"/>
<protein>
    <submittedName>
        <fullName evidence="7">Disulfide bond formation protein B</fullName>
    </submittedName>
</protein>
<keyword evidence="4 6" id="KW-1133">Transmembrane helix</keyword>
<keyword evidence="3 6" id="KW-0812">Transmembrane</keyword>
<evidence type="ECO:0000256" key="6">
    <source>
        <dbReference type="SAM" id="Phobius"/>
    </source>
</evidence>
<evidence type="ECO:0000256" key="2">
    <source>
        <dbReference type="ARBA" id="ARBA00022475"/>
    </source>
</evidence>
<keyword evidence="2" id="KW-1003">Cell membrane</keyword>
<feature type="transmembrane region" description="Helical" evidence="6">
    <location>
        <begin position="41"/>
        <end position="57"/>
    </location>
</feature>
<dbReference type="GO" id="GO:0015035">
    <property type="term" value="F:protein-disulfide reductase activity"/>
    <property type="evidence" value="ECO:0007669"/>
    <property type="project" value="InterPro"/>
</dbReference>